<dbReference type="Proteomes" id="UP001219355">
    <property type="component" value="Chromosome 1"/>
</dbReference>
<dbReference type="GO" id="GO:0006556">
    <property type="term" value="P:S-adenosylmethionine biosynthetic process"/>
    <property type="evidence" value="ECO:0007669"/>
    <property type="project" value="TreeGrafter"/>
</dbReference>
<evidence type="ECO:0000259" key="1">
    <source>
        <dbReference type="Pfam" id="PF04321"/>
    </source>
</evidence>
<protein>
    <recommendedName>
        <fullName evidence="1">RmlD-like substrate binding domain-containing protein</fullName>
    </recommendedName>
</protein>
<dbReference type="GO" id="GO:0048269">
    <property type="term" value="C:methionine adenosyltransferase complex"/>
    <property type="evidence" value="ECO:0007669"/>
    <property type="project" value="TreeGrafter"/>
</dbReference>
<dbReference type="InterPro" id="IPR036291">
    <property type="entry name" value="NAD(P)-bd_dom_sf"/>
</dbReference>
<dbReference type="EMBL" id="CP120627">
    <property type="protein sequence ID" value="WEW56218.1"/>
    <property type="molecule type" value="Genomic_DNA"/>
</dbReference>
<dbReference type="GO" id="GO:0048270">
    <property type="term" value="F:methionine adenosyltransferase regulator activity"/>
    <property type="evidence" value="ECO:0007669"/>
    <property type="project" value="TreeGrafter"/>
</dbReference>
<dbReference type="CDD" id="cd05254">
    <property type="entry name" value="dTDP_HR_like_SDR_e"/>
    <property type="match status" value="1"/>
</dbReference>
<organism evidence="2 3">
    <name type="scientific">Emydomyces testavorans</name>
    <dbReference type="NCBI Taxonomy" id="2070801"/>
    <lineage>
        <taxon>Eukaryota</taxon>
        <taxon>Fungi</taxon>
        <taxon>Dikarya</taxon>
        <taxon>Ascomycota</taxon>
        <taxon>Pezizomycotina</taxon>
        <taxon>Eurotiomycetes</taxon>
        <taxon>Eurotiomycetidae</taxon>
        <taxon>Onygenales</taxon>
        <taxon>Nannizziopsiaceae</taxon>
        <taxon>Emydomyces</taxon>
    </lineage>
</organism>
<reference evidence="2" key="1">
    <citation type="submission" date="2023-03" db="EMBL/GenBank/DDBJ databases">
        <title>Emydomyces testavorans Genome Sequence.</title>
        <authorList>
            <person name="Hoyer L."/>
        </authorList>
    </citation>
    <scope>NUCLEOTIDE SEQUENCE</scope>
    <source>
        <strain evidence="2">16-2883</strain>
    </source>
</reference>
<dbReference type="Gene3D" id="3.40.50.720">
    <property type="entry name" value="NAD(P)-binding Rossmann-like Domain"/>
    <property type="match status" value="1"/>
</dbReference>
<dbReference type="PANTHER" id="PTHR10491:SF4">
    <property type="entry name" value="METHIONINE ADENOSYLTRANSFERASE 2 SUBUNIT BETA"/>
    <property type="match status" value="1"/>
</dbReference>
<feature type="domain" description="RmlD-like substrate binding" evidence="1">
    <location>
        <begin position="4"/>
        <end position="300"/>
    </location>
</feature>
<evidence type="ECO:0000313" key="2">
    <source>
        <dbReference type="EMBL" id="WEW56218.1"/>
    </source>
</evidence>
<dbReference type="SUPFAM" id="SSF51735">
    <property type="entry name" value="NAD(P)-binding Rossmann-fold domains"/>
    <property type="match status" value="1"/>
</dbReference>
<dbReference type="FunFam" id="3.40.50.720:FF:000357">
    <property type="entry name" value="Methionine adenosyltransferase 2 subunit beta"/>
    <property type="match status" value="1"/>
</dbReference>
<proteinExistence type="predicted"/>
<dbReference type="AlphaFoldDB" id="A0AAF0IGX1"/>
<dbReference type="InterPro" id="IPR029903">
    <property type="entry name" value="RmlD-like-bd"/>
</dbReference>
<dbReference type="InterPro" id="IPR005913">
    <property type="entry name" value="dTDP_dehydrorham_reduct"/>
</dbReference>
<sequence length="322" mass="34976">MIQKALVTGASGLLGRQVLNAFKKDNWEAVGQGFTRAAPPDIVKADLTSAVEIEKLLDEVNFLFLIADALYIGAANRFPDQCDANPDLARKVNVEATKALVEATLSRSILLIYISTDYVFPGRPGEAPYAASAQTEPPNIYGQTKRDGEVAVLETTKGSGKGVVLRVPVLYGSASSNSESAVNVLIDAVWKAQDAGAKVKMDDWAQRYPTNTEDVGRVCRDIAVRYLGERDKAASLPSILQFSSEDKMTKYEICEMFADILGLPLSGMERVKQGGTAGDGVQRPFDTHLSTKELKELGISVETQDFRSWWYVASGDCPTILS</sequence>
<dbReference type="PANTHER" id="PTHR10491">
    <property type="entry name" value="DTDP-4-DEHYDRORHAMNOSE REDUCTASE"/>
    <property type="match status" value="1"/>
</dbReference>
<keyword evidence="3" id="KW-1185">Reference proteome</keyword>
<gene>
    <name evidence="2" type="ORF">PRK78_001657</name>
</gene>
<evidence type="ECO:0000313" key="3">
    <source>
        <dbReference type="Proteomes" id="UP001219355"/>
    </source>
</evidence>
<accession>A0AAF0IGX1</accession>
<name>A0AAF0IGX1_9EURO</name>
<dbReference type="Pfam" id="PF04321">
    <property type="entry name" value="RmlD_sub_bind"/>
    <property type="match status" value="1"/>
</dbReference>